<dbReference type="SMART" id="SM00033">
    <property type="entry name" value="CH"/>
    <property type="match status" value="1"/>
</dbReference>
<dbReference type="SUPFAM" id="SSF47576">
    <property type="entry name" value="Calponin-homology domain, CH-domain"/>
    <property type="match status" value="1"/>
</dbReference>
<feature type="non-terminal residue" evidence="3">
    <location>
        <position position="741"/>
    </location>
</feature>
<comment type="caution">
    <text evidence="3">The sequence shown here is derived from an EMBL/GenBank/DDBJ whole genome shotgun (WGS) entry which is preliminary data.</text>
</comment>
<sequence length="741" mass="78381">ISPSSQVCFGEKFNAPPLIPRSPRSPLAQRHGPGLADVFQYDQWLAVRHEATLVPMQEDLAIWLSGMLGEEVRAEFFMEELDNGVKLCKLIGALQTRVAQSCPSALCQLFPVRKVACKRDASPGSFFARDNTANFLAWCRHIGVEETYLFESEGLVLHKEPRQVCLCLLEVGRIVSKYVPAAPQLHPPPSRAHLLPLNCSRVAFRYGVEPPVLVKLEKEIELEESLMLTEEPPPAVKTFSVCCQHGGLYQAGEQDTDEPPCNCSNRLSIEYLSEGRYRLGDKTLFIRVSAAHTHTHTHTHSVSAVSCWPLTSGIQADSGVLGHLQRKFGGPAFFRAEVRAFPSPGWRRAAASSFPAKSGDSGYFGSRGGCSSRLVTVWAGFGSYFETRRVCVCVCVFVCVWGADAAREARDGARGRRLGHAAGLPAQVRPAAPAAVHHAGAEDPGLPEGIALPGRRSAGGPRRKALTPTARPPGPKPRLQAEAQTVTQRPRVSAQEPRLPGAVLKVPQSVRPLSPPAPPPRRLKTGGPRRAPASAPASPSAARAHRPRACACETARRARGPKAATAASLPRTVSSAPQSRTPTPSARTAPPACAAPKSKDPPAKAKAAGPAPRNAAAAAPGPGPVPGGCAGPAHTANRANQKTTAAQGAGHKPPAAASAPKSGLKPEAGPGQAQKSGSRTEGRKGPPVLGGQKPGAVFRDGASEKAEDVTEAQQAGHASAQALRRLQRSSLLTLFNVTFLI</sequence>
<feature type="compositionally biased region" description="Polar residues" evidence="1">
    <location>
        <begin position="637"/>
        <end position="646"/>
    </location>
</feature>
<accession>Q4S4B0</accession>
<feature type="domain" description="Calponin-homology (CH)" evidence="2">
    <location>
        <begin position="54"/>
        <end position="175"/>
    </location>
</feature>
<feature type="compositionally biased region" description="Low complexity" evidence="1">
    <location>
        <begin position="528"/>
        <end position="542"/>
    </location>
</feature>
<feature type="compositionally biased region" description="Low complexity" evidence="1">
    <location>
        <begin position="579"/>
        <end position="596"/>
    </location>
</feature>
<dbReference type="Pfam" id="PF00307">
    <property type="entry name" value="CH"/>
    <property type="match status" value="1"/>
</dbReference>
<dbReference type="InterPro" id="IPR036872">
    <property type="entry name" value="CH_dom_sf"/>
</dbReference>
<dbReference type="EMBL" id="CAAE01014739">
    <property type="protein sequence ID" value="CAG04522.1"/>
    <property type="molecule type" value="Genomic_DNA"/>
</dbReference>
<dbReference type="PANTHER" id="PTHR46756:SF7">
    <property type="entry name" value="GAS2-LIKE PROTEIN 3"/>
    <property type="match status" value="1"/>
</dbReference>
<feature type="compositionally biased region" description="Low complexity" evidence="1">
    <location>
        <begin position="648"/>
        <end position="666"/>
    </location>
</feature>
<dbReference type="OrthoDB" id="2250192at2759"/>
<evidence type="ECO:0000313" key="3">
    <source>
        <dbReference type="EMBL" id="CAG04522.1"/>
    </source>
</evidence>
<dbReference type="GO" id="GO:0005884">
    <property type="term" value="C:actin filament"/>
    <property type="evidence" value="ECO:0007669"/>
    <property type="project" value="TreeGrafter"/>
</dbReference>
<dbReference type="GO" id="GO:0051015">
    <property type="term" value="F:actin filament binding"/>
    <property type="evidence" value="ECO:0007669"/>
    <property type="project" value="TreeGrafter"/>
</dbReference>
<organism evidence="3">
    <name type="scientific">Tetraodon nigroviridis</name>
    <name type="common">Spotted green pufferfish</name>
    <name type="synonym">Chelonodon nigroviridis</name>
    <dbReference type="NCBI Taxonomy" id="99883"/>
    <lineage>
        <taxon>Eukaryota</taxon>
        <taxon>Metazoa</taxon>
        <taxon>Chordata</taxon>
        <taxon>Craniata</taxon>
        <taxon>Vertebrata</taxon>
        <taxon>Euteleostomi</taxon>
        <taxon>Actinopterygii</taxon>
        <taxon>Neopterygii</taxon>
        <taxon>Teleostei</taxon>
        <taxon>Neoteleostei</taxon>
        <taxon>Acanthomorphata</taxon>
        <taxon>Eupercaria</taxon>
        <taxon>Tetraodontiformes</taxon>
        <taxon>Tetradontoidea</taxon>
        <taxon>Tetraodontidae</taxon>
        <taxon>Tetraodon</taxon>
    </lineage>
</organism>
<dbReference type="GO" id="GO:0008017">
    <property type="term" value="F:microtubule binding"/>
    <property type="evidence" value="ECO:0007669"/>
    <property type="project" value="InterPro"/>
</dbReference>
<dbReference type="SUPFAM" id="SSF143575">
    <property type="entry name" value="GAS2 domain-like"/>
    <property type="match status" value="1"/>
</dbReference>
<feature type="compositionally biased region" description="Low complexity" evidence="1">
    <location>
        <begin position="429"/>
        <end position="438"/>
    </location>
</feature>
<reference evidence="3" key="1">
    <citation type="journal article" date="2004" name="Nature">
        <title>Genome duplication in the teleost fish Tetraodon nigroviridis reveals the early vertebrate proto-karyotype.</title>
        <authorList>
            <person name="Jaillon O."/>
            <person name="Aury J.-M."/>
            <person name="Brunet F."/>
            <person name="Petit J.-L."/>
            <person name="Stange-Thomann N."/>
            <person name="Mauceli E."/>
            <person name="Bouneau L."/>
            <person name="Fischer C."/>
            <person name="Ozouf-Costaz C."/>
            <person name="Bernot A."/>
            <person name="Nicaud S."/>
            <person name="Jaffe D."/>
            <person name="Fisher S."/>
            <person name="Lutfalla G."/>
            <person name="Dossat C."/>
            <person name="Segurens B."/>
            <person name="Dasilva C."/>
            <person name="Salanoubat M."/>
            <person name="Levy M."/>
            <person name="Boudet N."/>
            <person name="Castellano S."/>
            <person name="Anthouard V."/>
            <person name="Jubin C."/>
            <person name="Castelli V."/>
            <person name="Katinka M."/>
            <person name="Vacherie B."/>
            <person name="Biemont C."/>
            <person name="Skalli Z."/>
            <person name="Cattolico L."/>
            <person name="Poulain J."/>
            <person name="De Berardinis V."/>
            <person name="Cruaud C."/>
            <person name="Duprat S."/>
            <person name="Brottier P."/>
            <person name="Coutanceau J.-P."/>
            <person name="Gouzy J."/>
            <person name="Parra G."/>
            <person name="Lardier G."/>
            <person name="Chapple C."/>
            <person name="McKernan K.J."/>
            <person name="McEwan P."/>
            <person name="Bosak S."/>
            <person name="Kellis M."/>
            <person name="Volff J.-N."/>
            <person name="Guigo R."/>
            <person name="Zody M.C."/>
            <person name="Mesirov J."/>
            <person name="Lindblad-Toh K."/>
            <person name="Birren B."/>
            <person name="Nusbaum C."/>
            <person name="Kahn D."/>
            <person name="Robinson-Rechavi M."/>
            <person name="Laudet V."/>
            <person name="Schachter V."/>
            <person name="Quetier F."/>
            <person name="Saurin W."/>
            <person name="Scarpelli C."/>
            <person name="Wincker P."/>
            <person name="Lander E.S."/>
            <person name="Weissenbach J."/>
            <person name="Roest Crollius H."/>
        </authorList>
    </citation>
    <scope>NUCLEOTIDE SEQUENCE [LARGE SCALE GENOMIC DNA]</scope>
</reference>
<dbReference type="GO" id="GO:0051764">
    <property type="term" value="P:actin crosslink formation"/>
    <property type="evidence" value="ECO:0007669"/>
    <property type="project" value="TreeGrafter"/>
</dbReference>
<evidence type="ECO:0000256" key="1">
    <source>
        <dbReference type="SAM" id="MobiDB-lite"/>
    </source>
</evidence>
<dbReference type="PANTHER" id="PTHR46756">
    <property type="entry name" value="TRANSGELIN"/>
    <property type="match status" value="1"/>
</dbReference>
<protein>
    <submittedName>
        <fullName evidence="3">(spotted green pufferfish) hypothetical protein</fullName>
    </submittedName>
</protein>
<dbReference type="PROSITE" id="PS50021">
    <property type="entry name" value="CH"/>
    <property type="match status" value="1"/>
</dbReference>
<dbReference type="Gene3D" id="1.10.418.10">
    <property type="entry name" value="Calponin-like domain"/>
    <property type="match status" value="1"/>
</dbReference>
<gene>
    <name evidence="3" type="ORF">GSTENG00024261001</name>
</gene>
<proteinExistence type="predicted"/>
<name>Q4S4B0_TETNG</name>
<dbReference type="AlphaFoldDB" id="Q4S4B0"/>
<dbReference type="GO" id="GO:0008093">
    <property type="term" value="F:cytoskeletal anchor activity"/>
    <property type="evidence" value="ECO:0007669"/>
    <property type="project" value="TreeGrafter"/>
</dbReference>
<feature type="region of interest" description="Disordered" evidence="1">
    <location>
        <begin position="429"/>
        <end position="713"/>
    </location>
</feature>
<evidence type="ECO:0000259" key="2">
    <source>
        <dbReference type="PROSITE" id="PS50021"/>
    </source>
</evidence>
<dbReference type="InterPro" id="IPR036534">
    <property type="entry name" value="GAR_dom_sf"/>
</dbReference>
<reference evidence="3" key="2">
    <citation type="submission" date="2004-02" db="EMBL/GenBank/DDBJ databases">
        <authorList>
            <consortium name="Genoscope"/>
            <consortium name="Whitehead Institute Centre for Genome Research"/>
        </authorList>
    </citation>
    <scope>NUCLEOTIDE SEQUENCE</scope>
</reference>
<dbReference type="KEGG" id="tng:GSTEN00024261G001"/>
<dbReference type="InterPro" id="IPR001715">
    <property type="entry name" value="CH_dom"/>
</dbReference>
<feature type="compositionally biased region" description="Low complexity" evidence="1">
    <location>
        <begin position="604"/>
        <end position="620"/>
    </location>
</feature>